<dbReference type="InterPro" id="IPR036691">
    <property type="entry name" value="Endo/exonu/phosph_ase_sf"/>
</dbReference>
<dbReference type="Gene3D" id="3.60.10.10">
    <property type="entry name" value="Endonuclease/exonuclease/phosphatase"/>
    <property type="match status" value="1"/>
</dbReference>
<gene>
    <name evidence="3" type="ORF">FH965_35375</name>
</gene>
<evidence type="ECO:0000259" key="2">
    <source>
        <dbReference type="Pfam" id="PF14200"/>
    </source>
</evidence>
<dbReference type="Proteomes" id="UP000316806">
    <property type="component" value="Chromosome"/>
</dbReference>
<accession>A0A516RHQ2</accession>
<dbReference type="InterPro" id="IPR035992">
    <property type="entry name" value="Ricin_B-like_lectins"/>
</dbReference>
<sequence>MRPRRKERNPALPDGATRPAIRSSVLRRLGAVLATALMLGTFLVTGGGTAYAANPDTHRVATWNMQVGSDRWQGVRVLARDNSVVALQEVPNTQPAGSIYMGRINGIDEYRWDIGRGDWRNLYVLGMDSRNVVIVTSFRPERVVQIRGQYRNALGVVRQADDVLFASLHAASGSGFDVPQLLSNTARDATYYGVRNWAALGDFNRDPSTLPPFRLPPGSYVYNTGLATHQGGSELDYMVSNVNTDNWQATRGINRGSDHWPVHFGSLRAQAEPRELTMHAQNSRRNIDVFNGNDSDGTHVIQYHDNGAVNQRWRLVPGGYTAPDGDPLYRIVSSDSGKCLDVNRGQSSTRGDYLNIWTCHGREGQPDPGGPQRDTQNWTLEHPVPTRPNLTMLRNNSTGLYANINGGENGDGAWVVQWPDQIGPVPISNETFYLHPTVAAD</sequence>
<dbReference type="CDD" id="cd00161">
    <property type="entry name" value="beta-trefoil_Ricin-like"/>
    <property type="match status" value="1"/>
</dbReference>
<evidence type="ECO:0000256" key="1">
    <source>
        <dbReference type="SAM" id="MobiDB-lite"/>
    </source>
</evidence>
<organism evidence="3 4">
    <name type="scientific">Streptomyces spectabilis</name>
    <dbReference type="NCBI Taxonomy" id="68270"/>
    <lineage>
        <taxon>Bacteria</taxon>
        <taxon>Bacillati</taxon>
        <taxon>Actinomycetota</taxon>
        <taxon>Actinomycetes</taxon>
        <taxon>Kitasatosporales</taxon>
        <taxon>Streptomycetaceae</taxon>
        <taxon>Streptomyces</taxon>
    </lineage>
</organism>
<reference evidence="3 4" key="1">
    <citation type="journal article" date="2019" name="J. Ind. Microbiol. Biotechnol.">
        <title>The complete genomic sequence of Streptomyces spectabilis NRRL-2792 and identification of secondary metabolite biosynthetic gene clusters.</title>
        <authorList>
            <person name="Sinha A."/>
            <person name="Phillips-Salemka S."/>
            <person name="Niraula T.A."/>
            <person name="Short K.A."/>
            <person name="Niraula N.P."/>
        </authorList>
    </citation>
    <scope>NUCLEOTIDE SEQUENCE [LARGE SCALE GENOMIC DNA]</scope>
    <source>
        <strain evidence="3 4">NRRL 2792</strain>
    </source>
</reference>
<dbReference type="PROSITE" id="PS50231">
    <property type="entry name" value="RICIN_B_LECTIN"/>
    <property type="match status" value="1"/>
</dbReference>
<feature type="domain" description="Ricin B lectin" evidence="2">
    <location>
        <begin position="272"/>
        <end position="357"/>
    </location>
</feature>
<feature type="region of interest" description="Disordered" evidence="1">
    <location>
        <begin position="361"/>
        <end position="385"/>
    </location>
</feature>
<dbReference type="Gene3D" id="2.80.10.50">
    <property type="match status" value="2"/>
</dbReference>
<evidence type="ECO:0000313" key="4">
    <source>
        <dbReference type="Proteomes" id="UP000316806"/>
    </source>
</evidence>
<name>A0A516RHQ2_STRST</name>
<protein>
    <recommendedName>
        <fullName evidence="2">Ricin B lectin domain-containing protein</fullName>
    </recommendedName>
</protein>
<evidence type="ECO:0000313" key="3">
    <source>
        <dbReference type="EMBL" id="QDQ15190.1"/>
    </source>
</evidence>
<dbReference type="Pfam" id="PF14200">
    <property type="entry name" value="RicinB_lectin_2"/>
    <property type="match status" value="1"/>
</dbReference>
<dbReference type="EMBL" id="CP040916">
    <property type="protein sequence ID" value="QDQ15190.1"/>
    <property type="molecule type" value="Genomic_DNA"/>
</dbReference>
<dbReference type="AlphaFoldDB" id="A0A516RHQ2"/>
<dbReference type="InterPro" id="IPR000772">
    <property type="entry name" value="Ricin_B_lectin"/>
</dbReference>
<dbReference type="SUPFAM" id="SSF50370">
    <property type="entry name" value="Ricin B-like lectins"/>
    <property type="match status" value="1"/>
</dbReference>
<proteinExistence type="predicted"/>
<dbReference type="SUPFAM" id="SSF56219">
    <property type="entry name" value="DNase I-like"/>
    <property type="match status" value="1"/>
</dbReference>